<dbReference type="InterPro" id="IPR000008">
    <property type="entry name" value="C2_dom"/>
</dbReference>
<protein>
    <recommendedName>
        <fullName evidence="9">Synaptotagmin-like protein 5</fullName>
    </recommendedName>
</protein>
<dbReference type="PANTHER" id="PTHR45716:SF6">
    <property type="entry name" value="SYNAPTOTAGMIN-LIKE PROTEIN 5"/>
    <property type="match status" value="1"/>
</dbReference>
<dbReference type="GO" id="GO:0005886">
    <property type="term" value="C:plasma membrane"/>
    <property type="evidence" value="ECO:0007669"/>
    <property type="project" value="TreeGrafter"/>
</dbReference>
<dbReference type="AlphaFoldDB" id="A0A553QE28"/>
<dbReference type="EMBL" id="SRMA01026062">
    <property type="protein sequence ID" value="TRY88187.1"/>
    <property type="molecule type" value="Genomic_DNA"/>
</dbReference>
<dbReference type="Gene3D" id="2.60.40.150">
    <property type="entry name" value="C2 domain"/>
    <property type="match status" value="2"/>
</dbReference>
<evidence type="ECO:0000256" key="9">
    <source>
        <dbReference type="ARBA" id="ARBA00072156"/>
    </source>
</evidence>
<dbReference type="CDD" id="cd04029">
    <property type="entry name" value="C2A_SLP-4_5"/>
    <property type="match status" value="1"/>
</dbReference>
<keyword evidence="5" id="KW-0863">Zinc-finger</keyword>
<accession>A0A553QE28</accession>
<dbReference type="FunFam" id="3.30.40.10:FF:000018">
    <property type="entry name" value="Synaptotagmin-like 5, isoform CRA_a"/>
    <property type="match status" value="1"/>
</dbReference>
<dbReference type="SUPFAM" id="SSF49562">
    <property type="entry name" value="C2 domain (Calcium/lipid-binding domain, CaLB)"/>
    <property type="match status" value="2"/>
</dbReference>
<name>A0A553QE28_9TELE</name>
<dbReference type="PROSITE" id="PS50004">
    <property type="entry name" value="C2"/>
    <property type="match status" value="2"/>
</dbReference>
<feature type="region of interest" description="Disordered" evidence="11">
    <location>
        <begin position="132"/>
        <end position="300"/>
    </location>
</feature>
<dbReference type="CDD" id="cd04020">
    <property type="entry name" value="C2B_SLP_1-2-3-4"/>
    <property type="match status" value="1"/>
</dbReference>
<feature type="compositionally biased region" description="Basic and acidic residues" evidence="11">
    <location>
        <begin position="153"/>
        <end position="170"/>
    </location>
</feature>
<dbReference type="STRING" id="623744.A0A553QE28"/>
<keyword evidence="2" id="KW-0597">Phosphoprotein</keyword>
<feature type="compositionally biased region" description="Basic and acidic residues" evidence="11">
    <location>
        <begin position="235"/>
        <end position="247"/>
    </location>
</feature>
<dbReference type="InterPro" id="IPR041282">
    <property type="entry name" value="FYVE_2"/>
</dbReference>
<feature type="domain" description="RabBD" evidence="13">
    <location>
        <begin position="9"/>
        <end position="124"/>
    </location>
</feature>
<evidence type="ECO:0000256" key="5">
    <source>
        <dbReference type="ARBA" id="ARBA00022771"/>
    </source>
</evidence>
<dbReference type="InterPro" id="IPR043567">
    <property type="entry name" value="SYTL1-5_C2B"/>
</dbReference>
<sequence>MVMAKKAETLNLSFLLEHERQMILGVLQKDEKLRKREEKRIRKLKNELLELKRAGRRSSTDQRECAICLRALGLILQRGNVCTNCQRRICNFCTATPPGSSCKCSVCAKTAELKVVTGEWFLEERSKRFEHVSGASSDVVRQSILSNPPDGDSDNRPAEMERLSTPHSERTTTPQSQKSTAKNRKGKRSLAVEPSGLPAVPNNMRAQTIKTPTQSEARNRPDGAESVSSVTSSDGVHEKMADGRRQTDLSTPSIAVSRASLSSDRSRSEVDLSNPGEGFSEDSSLGRCRSVPGLNDEDSDEDIDAVLSAHYKTNRSISSAQSMSSTPASERKWAFLNVPDSDADTTSINSLMSVYSETGDYGSVRVSGEILLNVSYSYKTGALNVLVRECRCLATGDERRQRTDAYVKTYLLPDKSRQSKRKTSIKINSTNPIFNENLRYVVSHSQLETRTLQVSVWHHDRFGHNNFLGETELTFDSWEFDTQIEEWFALQPRSESYVDSVMHYKGELTVVLKYIPAEKSASLPLDQVQVKKGFLRGKKKTITLPKGGMVELLVKEAKNLTAVKGGSSDPFVKGYLLPDDKKSTKHKTAVVKRSVNPRWNHTFTYCGLQHSDLDSVCLELTVWDREPLVSNVFLGLSYGKEVDWNDAYGEEQRLWQRMIDNPEVPQECTLMLRSSMAKRKT</sequence>
<evidence type="ECO:0000259" key="12">
    <source>
        <dbReference type="PROSITE" id="PS50004"/>
    </source>
</evidence>
<keyword evidence="4" id="KW-0677">Repeat</keyword>
<dbReference type="GO" id="GO:0005543">
    <property type="term" value="F:phospholipid binding"/>
    <property type="evidence" value="ECO:0007669"/>
    <property type="project" value="InterPro"/>
</dbReference>
<feature type="compositionally biased region" description="Polar residues" evidence="11">
    <location>
        <begin position="134"/>
        <end position="146"/>
    </location>
</feature>
<evidence type="ECO:0000256" key="1">
    <source>
        <dbReference type="ARBA" id="ARBA00004170"/>
    </source>
</evidence>
<dbReference type="PANTHER" id="PTHR45716">
    <property type="entry name" value="BITESIZE, ISOFORM I"/>
    <property type="match status" value="1"/>
</dbReference>
<evidence type="ECO:0000256" key="11">
    <source>
        <dbReference type="SAM" id="MobiDB-lite"/>
    </source>
</evidence>
<dbReference type="InterPro" id="IPR010911">
    <property type="entry name" value="Rab_BD"/>
</dbReference>
<keyword evidence="3" id="KW-0479">Metal-binding</keyword>
<dbReference type="InterPro" id="IPR013083">
    <property type="entry name" value="Znf_RING/FYVE/PHD"/>
</dbReference>
<comment type="subcellular location">
    <subcellularLocation>
        <location evidence="1">Membrane</location>
        <topology evidence="1">Peripheral membrane protein</topology>
    </subcellularLocation>
</comment>
<evidence type="ECO:0000256" key="4">
    <source>
        <dbReference type="ARBA" id="ARBA00022737"/>
    </source>
</evidence>
<evidence type="ECO:0000256" key="2">
    <source>
        <dbReference type="ARBA" id="ARBA00022553"/>
    </source>
</evidence>
<dbReference type="PROSITE" id="PS50916">
    <property type="entry name" value="RABBD"/>
    <property type="match status" value="1"/>
</dbReference>
<dbReference type="Pfam" id="PF00168">
    <property type="entry name" value="C2"/>
    <property type="match status" value="2"/>
</dbReference>
<feature type="compositionally biased region" description="Polar residues" evidence="11">
    <location>
        <begin position="171"/>
        <end position="180"/>
    </location>
</feature>
<feature type="coiled-coil region" evidence="10">
    <location>
        <begin position="27"/>
        <end position="54"/>
    </location>
</feature>
<comment type="function">
    <text evidence="8">May act as Rab effector protein and play a role in vesicle trafficking. Binds phospholipids.</text>
</comment>
<keyword evidence="6" id="KW-0862">Zinc</keyword>
<dbReference type="InterPro" id="IPR011011">
    <property type="entry name" value="Znf_FYVE_PHD"/>
</dbReference>
<evidence type="ECO:0000256" key="8">
    <source>
        <dbReference type="ARBA" id="ARBA00053749"/>
    </source>
</evidence>
<feature type="domain" description="C2" evidence="12">
    <location>
        <begin position="366"/>
        <end position="488"/>
    </location>
</feature>
<evidence type="ECO:0000313" key="15">
    <source>
        <dbReference type="Proteomes" id="UP000316079"/>
    </source>
</evidence>
<feature type="domain" description="C2" evidence="12">
    <location>
        <begin position="531"/>
        <end position="656"/>
    </location>
</feature>
<dbReference type="GO" id="GO:0070382">
    <property type="term" value="C:exocytic vesicle"/>
    <property type="evidence" value="ECO:0007669"/>
    <property type="project" value="TreeGrafter"/>
</dbReference>
<dbReference type="GO" id="GO:0006887">
    <property type="term" value="P:exocytosis"/>
    <property type="evidence" value="ECO:0007669"/>
    <property type="project" value="TreeGrafter"/>
</dbReference>
<dbReference type="SMART" id="SM00239">
    <property type="entry name" value="C2"/>
    <property type="match status" value="2"/>
</dbReference>
<keyword evidence="10" id="KW-0175">Coiled coil</keyword>
<evidence type="ECO:0000256" key="3">
    <source>
        <dbReference type="ARBA" id="ARBA00022723"/>
    </source>
</evidence>
<evidence type="ECO:0000256" key="7">
    <source>
        <dbReference type="ARBA" id="ARBA00023136"/>
    </source>
</evidence>
<dbReference type="OrthoDB" id="195679at2759"/>
<dbReference type="GO" id="GO:0031267">
    <property type="term" value="F:small GTPase binding"/>
    <property type="evidence" value="ECO:0007669"/>
    <property type="project" value="InterPro"/>
</dbReference>
<dbReference type="GO" id="GO:0042043">
    <property type="term" value="F:neurexin family protein binding"/>
    <property type="evidence" value="ECO:0007669"/>
    <property type="project" value="TreeGrafter"/>
</dbReference>
<gene>
    <name evidence="14" type="ORF">DNTS_026887</name>
</gene>
<proteinExistence type="predicted"/>
<evidence type="ECO:0000259" key="13">
    <source>
        <dbReference type="PROSITE" id="PS50916"/>
    </source>
</evidence>
<dbReference type="InterPro" id="IPR037303">
    <property type="entry name" value="SLP-4/5_C2A"/>
</dbReference>
<feature type="compositionally biased region" description="Polar residues" evidence="11">
    <location>
        <begin position="204"/>
        <end position="216"/>
    </location>
</feature>
<dbReference type="Pfam" id="PF02318">
    <property type="entry name" value="FYVE_2"/>
    <property type="match status" value="1"/>
</dbReference>
<reference evidence="14 15" key="1">
    <citation type="journal article" date="2019" name="Sci. Data">
        <title>Hybrid genome assembly and annotation of Danionella translucida.</title>
        <authorList>
            <person name="Kadobianskyi M."/>
            <person name="Schulze L."/>
            <person name="Schuelke M."/>
            <person name="Judkewitz B."/>
        </authorList>
    </citation>
    <scope>NUCLEOTIDE SEQUENCE [LARGE SCALE GENOMIC DNA]</scope>
    <source>
        <strain evidence="14 15">Bolton</strain>
    </source>
</reference>
<dbReference type="Gene3D" id="3.30.40.10">
    <property type="entry name" value="Zinc/RING finger domain, C3HC4 (zinc finger)"/>
    <property type="match status" value="1"/>
</dbReference>
<evidence type="ECO:0000256" key="6">
    <source>
        <dbReference type="ARBA" id="ARBA00022833"/>
    </source>
</evidence>
<dbReference type="FunFam" id="2.60.40.150:FF:000107">
    <property type="entry name" value="Synaptotagmin-like 5, isoform CRA_a"/>
    <property type="match status" value="1"/>
</dbReference>
<dbReference type="GO" id="GO:0006886">
    <property type="term" value="P:intracellular protein transport"/>
    <property type="evidence" value="ECO:0007669"/>
    <property type="project" value="InterPro"/>
</dbReference>
<comment type="caution">
    <text evidence="14">The sequence shown here is derived from an EMBL/GenBank/DDBJ whole genome shotgun (WGS) entry which is preliminary data.</text>
</comment>
<keyword evidence="7" id="KW-0472">Membrane</keyword>
<dbReference type="FunFam" id="2.60.40.150:FF:000006">
    <property type="entry name" value="Synaptotagmin-like 5, isoform CRA_a"/>
    <property type="match status" value="1"/>
</dbReference>
<keyword evidence="15" id="KW-1185">Reference proteome</keyword>
<dbReference type="InterPro" id="IPR035892">
    <property type="entry name" value="C2_domain_sf"/>
</dbReference>
<dbReference type="SUPFAM" id="SSF57903">
    <property type="entry name" value="FYVE/PHD zinc finger"/>
    <property type="match status" value="1"/>
</dbReference>
<evidence type="ECO:0000313" key="14">
    <source>
        <dbReference type="EMBL" id="TRY88187.1"/>
    </source>
</evidence>
<dbReference type="GO" id="GO:0008270">
    <property type="term" value="F:zinc ion binding"/>
    <property type="evidence" value="ECO:0007669"/>
    <property type="project" value="UniProtKB-KW"/>
</dbReference>
<dbReference type="Proteomes" id="UP000316079">
    <property type="component" value="Unassembled WGS sequence"/>
</dbReference>
<dbReference type="PRINTS" id="PR00360">
    <property type="entry name" value="C2DOMAIN"/>
</dbReference>
<organism evidence="14 15">
    <name type="scientific">Danionella cerebrum</name>
    <dbReference type="NCBI Taxonomy" id="2873325"/>
    <lineage>
        <taxon>Eukaryota</taxon>
        <taxon>Metazoa</taxon>
        <taxon>Chordata</taxon>
        <taxon>Craniata</taxon>
        <taxon>Vertebrata</taxon>
        <taxon>Euteleostomi</taxon>
        <taxon>Actinopterygii</taxon>
        <taxon>Neopterygii</taxon>
        <taxon>Teleostei</taxon>
        <taxon>Ostariophysi</taxon>
        <taxon>Cypriniformes</taxon>
        <taxon>Danionidae</taxon>
        <taxon>Danioninae</taxon>
        <taxon>Danionella</taxon>
    </lineage>
</organism>
<evidence type="ECO:0000256" key="10">
    <source>
        <dbReference type="SAM" id="Coils"/>
    </source>
</evidence>